<protein>
    <submittedName>
        <fullName evidence="2">PRA1 family protein 2</fullName>
    </submittedName>
</protein>
<evidence type="ECO:0000256" key="1">
    <source>
        <dbReference type="SAM" id="MobiDB-lite"/>
    </source>
</evidence>
<keyword evidence="3" id="KW-1185">Reference proteome</keyword>
<evidence type="ECO:0000313" key="2">
    <source>
        <dbReference type="EMBL" id="TFJ97351.1"/>
    </source>
</evidence>
<feature type="region of interest" description="Disordered" evidence="1">
    <location>
        <begin position="85"/>
        <end position="126"/>
    </location>
</feature>
<reference evidence="2 3" key="1">
    <citation type="submission" date="2019-04" db="EMBL/GenBank/DDBJ databases">
        <title>Draft genome of the big-headed turtle Platysternon megacephalum.</title>
        <authorList>
            <person name="Gong S."/>
        </authorList>
    </citation>
    <scope>NUCLEOTIDE SEQUENCE [LARGE SCALE GENOMIC DNA]</scope>
    <source>
        <strain evidence="2">DO16091913</strain>
        <tissue evidence="2">Muscle</tissue>
    </source>
</reference>
<organism evidence="2 3">
    <name type="scientific">Platysternon megacephalum</name>
    <name type="common">big-headed turtle</name>
    <dbReference type="NCBI Taxonomy" id="55544"/>
    <lineage>
        <taxon>Eukaryota</taxon>
        <taxon>Metazoa</taxon>
        <taxon>Chordata</taxon>
        <taxon>Craniata</taxon>
        <taxon>Vertebrata</taxon>
        <taxon>Euteleostomi</taxon>
        <taxon>Archelosauria</taxon>
        <taxon>Testudinata</taxon>
        <taxon>Testudines</taxon>
        <taxon>Cryptodira</taxon>
        <taxon>Durocryptodira</taxon>
        <taxon>Testudinoidea</taxon>
        <taxon>Platysternidae</taxon>
        <taxon>Platysternon</taxon>
    </lineage>
</organism>
<comment type="caution">
    <text evidence="2">The sequence shown here is derived from an EMBL/GenBank/DDBJ whole genome shotgun (WGS) entry which is preliminary data.</text>
</comment>
<gene>
    <name evidence="2" type="ORF">DR999_PMT20822</name>
</gene>
<reference evidence="2 3" key="2">
    <citation type="submission" date="2019-04" db="EMBL/GenBank/DDBJ databases">
        <title>The genome sequence of big-headed turtle.</title>
        <authorList>
            <person name="Gong S."/>
        </authorList>
    </citation>
    <scope>NUCLEOTIDE SEQUENCE [LARGE SCALE GENOMIC DNA]</scope>
    <source>
        <strain evidence="2">DO16091913</strain>
        <tissue evidence="2">Muscle</tissue>
    </source>
</reference>
<dbReference type="Proteomes" id="UP000297703">
    <property type="component" value="Unassembled WGS sequence"/>
</dbReference>
<sequence length="149" mass="16040">MTIWMWPPDTPSECQARPPLHAGPVAGHAVCTGCSQAEDDHVLTTLGKELCLHSGDPCSNLCNEPFEILTRGKLCGLTVAQGPRWQSEVGSDGCSGIGLLGKGRRRDPSSDSSDSHVQTRAGDHPNRKNKCSWIVLPKALDTKHSWACL</sequence>
<name>A0A4D9DLZ1_9SAUR</name>
<accession>A0A4D9DLZ1</accession>
<dbReference type="EMBL" id="QXTE01000507">
    <property type="protein sequence ID" value="TFJ97351.1"/>
    <property type="molecule type" value="Genomic_DNA"/>
</dbReference>
<evidence type="ECO:0000313" key="3">
    <source>
        <dbReference type="Proteomes" id="UP000297703"/>
    </source>
</evidence>
<proteinExistence type="predicted"/>
<dbReference type="AlphaFoldDB" id="A0A4D9DLZ1"/>